<reference evidence="2 3" key="1">
    <citation type="submission" date="2021-01" db="EMBL/GenBank/DDBJ databases">
        <title>Whole genome sequence of Paenibacillus sonchi LMG 24727 for comparative genomics.</title>
        <authorList>
            <person name="Lee G."/>
            <person name="Kim M.-J."/>
            <person name="Lim K."/>
            <person name="Shin J.-H."/>
        </authorList>
    </citation>
    <scope>NUCLEOTIDE SEQUENCE [LARGE SCALE GENOMIC DNA]</scope>
    <source>
        <strain evidence="2 3">LMG 24727</strain>
    </source>
</reference>
<keyword evidence="1" id="KW-1133">Transmembrane helix</keyword>
<keyword evidence="1" id="KW-0812">Transmembrane</keyword>
<dbReference type="KEGG" id="pson:JI735_31030"/>
<evidence type="ECO:0000256" key="1">
    <source>
        <dbReference type="SAM" id="Phobius"/>
    </source>
</evidence>
<feature type="transmembrane region" description="Helical" evidence="1">
    <location>
        <begin position="30"/>
        <end position="49"/>
    </location>
</feature>
<dbReference type="EMBL" id="CP068595">
    <property type="protein sequence ID" value="QQZ60832.1"/>
    <property type="molecule type" value="Genomic_DNA"/>
</dbReference>
<protein>
    <submittedName>
        <fullName evidence="2">Uncharacterized protein</fullName>
    </submittedName>
</protein>
<accession>A0A974PCM2</accession>
<dbReference type="RefSeq" id="WP_157771350.1">
    <property type="nucleotide sequence ID" value="NZ_CP068595.1"/>
</dbReference>
<keyword evidence="3" id="KW-1185">Reference proteome</keyword>
<sequence>MLEFVLFMVFSVLETYAMFYLAFKVFKIDIYFKEILFASLLMGFISYVLRYDYWININ</sequence>
<feature type="transmembrane region" description="Helical" evidence="1">
    <location>
        <begin position="6"/>
        <end position="23"/>
    </location>
</feature>
<proteinExistence type="predicted"/>
<dbReference type="Proteomes" id="UP000595841">
    <property type="component" value="Chromosome"/>
</dbReference>
<dbReference type="AlphaFoldDB" id="A0A974PCM2"/>
<organism evidence="2 3">
    <name type="scientific">Paenibacillus sonchi</name>
    <dbReference type="NCBI Taxonomy" id="373687"/>
    <lineage>
        <taxon>Bacteria</taxon>
        <taxon>Bacillati</taxon>
        <taxon>Bacillota</taxon>
        <taxon>Bacilli</taxon>
        <taxon>Bacillales</taxon>
        <taxon>Paenibacillaceae</taxon>
        <taxon>Paenibacillus</taxon>
        <taxon>Paenibacillus sonchi group</taxon>
    </lineage>
</organism>
<evidence type="ECO:0000313" key="2">
    <source>
        <dbReference type="EMBL" id="QQZ60832.1"/>
    </source>
</evidence>
<keyword evidence="1" id="KW-0472">Membrane</keyword>
<name>A0A974PCM2_9BACL</name>
<evidence type="ECO:0000313" key="3">
    <source>
        <dbReference type="Proteomes" id="UP000595841"/>
    </source>
</evidence>
<gene>
    <name evidence="2" type="ORF">JI735_31030</name>
</gene>